<evidence type="ECO:0000313" key="1">
    <source>
        <dbReference type="EMBL" id="KGE77995.1"/>
    </source>
</evidence>
<name>A0ABR4WU69_9GAMM</name>
<gene>
    <name evidence="1" type="ORF">FP66_06180</name>
</gene>
<proteinExistence type="predicted"/>
<sequence>MVMAPAAVTVPEETVRAVMASVTAMARVAMARVTMARVTMAQVAMVTAPVVTATCSPPASSE</sequence>
<reference evidence="1 2" key="1">
    <citation type="submission" date="2014-06" db="EMBL/GenBank/DDBJ databases">
        <title>Draft genome sequence of an extremely salt tolerant bacteria Halomonas salina/CIFRI 1.</title>
        <authorList>
            <person name="Behera B.D."/>
            <person name="Meena D.K."/>
            <person name="Das P."/>
            <person name="Maharana J."/>
            <person name="Paria P."/>
            <person name="Sharma A.P."/>
            <person name="Shamsudheen K.V."/>
            <person name="Rijit J."/>
            <person name="Dixit V."/>
            <person name="Verma A."/>
            <person name="Scaria V."/>
            <person name="Sivasubbu S."/>
        </authorList>
    </citation>
    <scope>NUCLEOTIDE SEQUENCE [LARGE SCALE GENOMIC DNA]</scope>
    <source>
        <strain evidence="1 2">CIFRI 1</strain>
    </source>
</reference>
<dbReference type="Proteomes" id="UP000029721">
    <property type="component" value="Unassembled WGS sequence"/>
</dbReference>
<dbReference type="EMBL" id="JOKD01000026">
    <property type="protein sequence ID" value="KGE77995.1"/>
    <property type="molecule type" value="Genomic_DNA"/>
</dbReference>
<evidence type="ECO:0000313" key="2">
    <source>
        <dbReference type="Proteomes" id="UP000029721"/>
    </source>
</evidence>
<organism evidence="1 2">
    <name type="scientific">Halomonas salina</name>
    <dbReference type="NCBI Taxonomy" id="42565"/>
    <lineage>
        <taxon>Bacteria</taxon>
        <taxon>Pseudomonadati</taxon>
        <taxon>Pseudomonadota</taxon>
        <taxon>Gammaproteobacteria</taxon>
        <taxon>Oceanospirillales</taxon>
        <taxon>Halomonadaceae</taxon>
        <taxon>Halomonas</taxon>
    </lineage>
</organism>
<comment type="caution">
    <text evidence="1">The sequence shown here is derived from an EMBL/GenBank/DDBJ whole genome shotgun (WGS) entry which is preliminary data.</text>
</comment>
<protein>
    <submittedName>
        <fullName evidence="1">Uncharacterized protein</fullName>
    </submittedName>
</protein>
<keyword evidence="2" id="KW-1185">Reference proteome</keyword>
<accession>A0ABR4WU69</accession>